<evidence type="ECO:0000313" key="1">
    <source>
        <dbReference type="EMBL" id="MPN34390.1"/>
    </source>
</evidence>
<gene>
    <name evidence="1" type="ORF">SDC9_181883</name>
</gene>
<dbReference type="EMBL" id="VSSQ01087399">
    <property type="protein sequence ID" value="MPN34390.1"/>
    <property type="molecule type" value="Genomic_DNA"/>
</dbReference>
<name>A0A645H6Q1_9ZZZZ</name>
<comment type="caution">
    <text evidence="1">The sequence shown here is derived from an EMBL/GenBank/DDBJ whole genome shotgun (WGS) entry which is preliminary data.</text>
</comment>
<accession>A0A645H6Q1</accession>
<organism evidence="1">
    <name type="scientific">bioreactor metagenome</name>
    <dbReference type="NCBI Taxonomy" id="1076179"/>
    <lineage>
        <taxon>unclassified sequences</taxon>
        <taxon>metagenomes</taxon>
        <taxon>ecological metagenomes</taxon>
    </lineage>
</organism>
<dbReference type="AlphaFoldDB" id="A0A645H6Q1"/>
<protein>
    <submittedName>
        <fullName evidence="1">Uncharacterized protein</fullName>
    </submittedName>
</protein>
<reference evidence="1" key="1">
    <citation type="submission" date="2019-08" db="EMBL/GenBank/DDBJ databases">
        <authorList>
            <person name="Kucharzyk K."/>
            <person name="Murdoch R.W."/>
            <person name="Higgins S."/>
            <person name="Loffler F."/>
        </authorList>
    </citation>
    <scope>NUCLEOTIDE SEQUENCE</scope>
</reference>
<sequence>MLTYGGREATAAQRAAVMDFVSHFSQQPETLRFPEVAVLETDSFGRVLVFLRVLHEDGLEEPLLLVFKQLCEDGSYLAGPKSILRVRAASFYAGIEHHKTRNSWECPPDAEPDFDA</sequence>
<proteinExistence type="predicted"/>